<dbReference type="EMBL" id="QQWC01000002">
    <property type="protein sequence ID" value="REJ43459.1"/>
    <property type="molecule type" value="Genomic_DNA"/>
</dbReference>
<keyword evidence="4" id="KW-0479">Metal-binding</keyword>
<dbReference type="PANTHER" id="PTHR33653">
    <property type="entry name" value="RIBONUCLEASE VAPC2"/>
    <property type="match status" value="1"/>
</dbReference>
<comment type="cofactor">
    <cofactor evidence="1">
        <name>Mg(2+)</name>
        <dbReference type="ChEBI" id="CHEBI:18420"/>
    </cofactor>
</comment>
<dbReference type="AlphaFoldDB" id="A0A3E0L7G8"/>
<dbReference type="Gene3D" id="3.40.50.1010">
    <property type="entry name" value="5'-nuclease"/>
    <property type="match status" value="1"/>
</dbReference>
<evidence type="ECO:0000256" key="3">
    <source>
        <dbReference type="ARBA" id="ARBA00022722"/>
    </source>
</evidence>
<keyword evidence="3" id="KW-0540">Nuclease</keyword>
<sequence length="149" mass="17398">MELRLILLDTNAYTAFKRNIFEAVEVIRNTPLIGLNSVILEELYGGFELGSREEYNRRELKQFLEISKINRFANAKRSLREIDCDTAEYYARVYYYLRKKGNPIPTNHMWIASTALQYNLALFSYDKHFRAVDGLITGNSRADFAIIRS</sequence>
<evidence type="ECO:0000256" key="7">
    <source>
        <dbReference type="ARBA" id="ARBA00038093"/>
    </source>
</evidence>
<dbReference type="InterPro" id="IPR050556">
    <property type="entry name" value="Type_II_TA_system_RNase"/>
</dbReference>
<evidence type="ECO:0000256" key="4">
    <source>
        <dbReference type="ARBA" id="ARBA00022723"/>
    </source>
</evidence>
<evidence type="ECO:0000256" key="6">
    <source>
        <dbReference type="ARBA" id="ARBA00022842"/>
    </source>
</evidence>
<evidence type="ECO:0000256" key="1">
    <source>
        <dbReference type="ARBA" id="ARBA00001946"/>
    </source>
</evidence>
<feature type="domain" description="PIN" evidence="8">
    <location>
        <begin position="6"/>
        <end position="134"/>
    </location>
</feature>
<dbReference type="CDD" id="cd18753">
    <property type="entry name" value="PIN_VapC4-5_FitB-like"/>
    <property type="match status" value="1"/>
</dbReference>
<dbReference type="InterPro" id="IPR002716">
    <property type="entry name" value="PIN_dom"/>
</dbReference>
<comment type="caution">
    <text evidence="9">The sequence shown here is derived from an EMBL/GenBank/DDBJ whole genome shotgun (WGS) entry which is preliminary data.</text>
</comment>
<evidence type="ECO:0000313" key="9">
    <source>
        <dbReference type="EMBL" id="REJ43459.1"/>
    </source>
</evidence>
<dbReference type="SUPFAM" id="SSF88723">
    <property type="entry name" value="PIN domain-like"/>
    <property type="match status" value="1"/>
</dbReference>
<keyword evidence="2" id="KW-1277">Toxin-antitoxin system</keyword>
<dbReference type="Proteomes" id="UP000256873">
    <property type="component" value="Unassembled WGS sequence"/>
</dbReference>
<reference evidence="9 10" key="1">
    <citation type="submission" date="2017-10" db="EMBL/GenBank/DDBJ databases">
        <title>A large-scale comparative metagenomic study reveals the eutrophication-driven functional interactions in six Microcystis-epibionts communities.</title>
        <authorList>
            <person name="Li Q."/>
            <person name="Lin F."/>
        </authorList>
    </citation>
    <scope>NUCLEOTIDE SEQUENCE [LARGE SCALE GENOMIC DNA]</scope>
    <source>
        <strain evidence="9">TF09</strain>
    </source>
</reference>
<dbReference type="PANTHER" id="PTHR33653:SF1">
    <property type="entry name" value="RIBONUCLEASE VAPC2"/>
    <property type="match status" value="1"/>
</dbReference>
<evidence type="ECO:0000256" key="5">
    <source>
        <dbReference type="ARBA" id="ARBA00022801"/>
    </source>
</evidence>
<accession>A0A3E0L7G8</accession>
<dbReference type="GO" id="GO:0016787">
    <property type="term" value="F:hydrolase activity"/>
    <property type="evidence" value="ECO:0007669"/>
    <property type="project" value="UniProtKB-KW"/>
</dbReference>
<evidence type="ECO:0000259" key="8">
    <source>
        <dbReference type="Pfam" id="PF01850"/>
    </source>
</evidence>
<gene>
    <name evidence="9" type="ORF">DWQ54_11625</name>
</gene>
<dbReference type="Pfam" id="PF01850">
    <property type="entry name" value="PIN"/>
    <property type="match status" value="1"/>
</dbReference>
<dbReference type="GO" id="GO:0004518">
    <property type="term" value="F:nuclease activity"/>
    <property type="evidence" value="ECO:0007669"/>
    <property type="project" value="UniProtKB-KW"/>
</dbReference>
<protein>
    <submittedName>
        <fullName evidence="9">Type II toxin-antitoxin system VapC family toxin</fullName>
    </submittedName>
</protein>
<keyword evidence="5" id="KW-0378">Hydrolase</keyword>
<comment type="similarity">
    <text evidence="7">Belongs to the PINc/VapC protein family.</text>
</comment>
<dbReference type="InterPro" id="IPR029060">
    <property type="entry name" value="PIN-like_dom_sf"/>
</dbReference>
<proteinExistence type="inferred from homology"/>
<evidence type="ECO:0000256" key="2">
    <source>
        <dbReference type="ARBA" id="ARBA00022649"/>
    </source>
</evidence>
<evidence type="ECO:0000313" key="10">
    <source>
        <dbReference type="Proteomes" id="UP000256873"/>
    </source>
</evidence>
<dbReference type="GO" id="GO:0046872">
    <property type="term" value="F:metal ion binding"/>
    <property type="evidence" value="ECO:0007669"/>
    <property type="project" value="UniProtKB-KW"/>
</dbReference>
<keyword evidence="6" id="KW-0460">Magnesium</keyword>
<name>A0A3E0L7G8_9CHRO</name>
<organism evidence="9 10">
    <name type="scientific">Microcystis flos-aquae TF09</name>
    <dbReference type="NCBI Taxonomy" id="2060473"/>
    <lineage>
        <taxon>Bacteria</taxon>
        <taxon>Bacillati</taxon>
        <taxon>Cyanobacteriota</taxon>
        <taxon>Cyanophyceae</taxon>
        <taxon>Oscillatoriophycideae</taxon>
        <taxon>Chroococcales</taxon>
        <taxon>Microcystaceae</taxon>
        <taxon>Microcystis</taxon>
    </lineage>
</organism>